<gene>
    <name evidence="6" type="ORF">NBR_LOCUS6956</name>
</gene>
<keyword evidence="4 5" id="KW-0732">Signal</keyword>
<keyword evidence="3" id="KW-0964">Secreted</keyword>
<dbReference type="WBParaSite" id="NBR_0000695501-mRNA-1">
    <property type="protein sequence ID" value="NBR_0000695501-mRNA-1"/>
    <property type="gene ID" value="NBR_0000695501"/>
</dbReference>
<dbReference type="PANTHER" id="PTHR21700">
    <property type="entry name" value="TRANSTHYRETIN-LIKE FAMILY PROTEIN-RELATED"/>
    <property type="match status" value="1"/>
</dbReference>
<dbReference type="Proteomes" id="UP000271162">
    <property type="component" value="Unassembled WGS sequence"/>
</dbReference>
<dbReference type="AlphaFoldDB" id="A0A0N4XVV0"/>
<feature type="signal peptide" evidence="5">
    <location>
        <begin position="1"/>
        <end position="16"/>
    </location>
</feature>
<comment type="similarity">
    <text evidence="2">Belongs to the nematode transthyretin-like family.</text>
</comment>
<name>A0A0N4XVV0_NIPBR</name>
<evidence type="ECO:0000256" key="1">
    <source>
        <dbReference type="ARBA" id="ARBA00004613"/>
    </source>
</evidence>
<accession>A0A0N4XVV0</accession>
<proteinExistence type="inferred from homology"/>
<dbReference type="OrthoDB" id="5801732at2759"/>
<evidence type="ECO:0000256" key="4">
    <source>
        <dbReference type="ARBA" id="ARBA00022729"/>
    </source>
</evidence>
<feature type="chain" id="PRO_5043124969" evidence="5">
    <location>
        <begin position="17"/>
        <end position="140"/>
    </location>
</feature>
<reference evidence="6 7" key="2">
    <citation type="submission" date="2018-11" db="EMBL/GenBank/DDBJ databases">
        <authorList>
            <consortium name="Pathogen Informatics"/>
        </authorList>
    </citation>
    <scope>NUCLEOTIDE SEQUENCE [LARGE SCALE GENOMIC DNA]</scope>
</reference>
<evidence type="ECO:0000313" key="8">
    <source>
        <dbReference type="WBParaSite" id="NBR_0000695501-mRNA-1"/>
    </source>
</evidence>
<evidence type="ECO:0000256" key="2">
    <source>
        <dbReference type="ARBA" id="ARBA00010112"/>
    </source>
</evidence>
<protein>
    <submittedName>
        <fullName evidence="8">Transthyretin-like family protein</fullName>
    </submittedName>
</protein>
<dbReference type="GO" id="GO:0009986">
    <property type="term" value="C:cell surface"/>
    <property type="evidence" value="ECO:0007669"/>
    <property type="project" value="InterPro"/>
</dbReference>
<dbReference type="OMA" id="SEPKKIF"/>
<evidence type="ECO:0000256" key="3">
    <source>
        <dbReference type="ARBA" id="ARBA00022525"/>
    </source>
</evidence>
<evidence type="ECO:0000313" key="7">
    <source>
        <dbReference type="Proteomes" id="UP000271162"/>
    </source>
</evidence>
<evidence type="ECO:0000256" key="5">
    <source>
        <dbReference type="SAM" id="SignalP"/>
    </source>
</evidence>
<dbReference type="InterPro" id="IPR038479">
    <property type="entry name" value="Transthyretin-like_sf"/>
</dbReference>
<keyword evidence="7" id="KW-1185">Reference proteome</keyword>
<dbReference type="PANTHER" id="PTHR21700:SF121">
    <property type="entry name" value="TRANSTHYRETIN-LIKE FAMILY PROTEIN"/>
    <property type="match status" value="1"/>
</dbReference>
<dbReference type="GO" id="GO:0005576">
    <property type="term" value="C:extracellular region"/>
    <property type="evidence" value="ECO:0007669"/>
    <property type="project" value="UniProtKB-SubCell"/>
</dbReference>
<dbReference type="Gene3D" id="2.60.40.3330">
    <property type="match status" value="1"/>
</dbReference>
<reference evidence="8" key="1">
    <citation type="submission" date="2017-02" db="UniProtKB">
        <authorList>
            <consortium name="WormBaseParasite"/>
        </authorList>
    </citation>
    <scope>IDENTIFICATION</scope>
</reference>
<sequence length="140" mass="15462">MLVAVVLLSFAPLAVALGRTQSVGVRGVLICNDKPAADVEVKLYDEDKLSPDELMASGKTDSRGHFEIKGSAEEFTTIEPKFNIYHDCDDGILPCQRKLSIHIPDSYISSGEEPKKIFDFGTFQLAGKYKGETRDCLHRV</sequence>
<organism evidence="8">
    <name type="scientific">Nippostrongylus brasiliensis</name>
    <name type="common">Rat hookworm</name>
    <dbReference type="NCBI Taxonomy" id="27835"/>
    <lineage>
        <taxon>Eukaryota</taxon>
        <taxon>Metazoa</taxon>
        <taxon>Ecdysozoa</taxon>
        <taxon>Nematoda</taxon>
        <taxon>Chromadorea</taxon>
        <taxon>Rhabditida</taxon>
        <taxon>Rhabditina</taxon>
        <taxon>Rhabditomorpha</taxon>
        <taxon>Strongyloidea</taxon>
        <taxon>Heligmosomidae</taxon>
        <taxon>Nippostrongylus</taxon>
    </lineage>
</organism>
<dbReference type="Pfam" id="PF01060">
    <property type="entry name" value="TTR-52"/>
    <property type="match status" value="1"/>
</dbReference>
<comment type="subcellular location">
    <subcellularLocation>
        <location evidence="1">Secreted</location>
    </subcellularLocation>
</comment>
<evidence type="ECO:0000313" key="6">
    <source>
        <dbReference type="EMBL" id="VDL70545.1"/>
    </source>
</evidence>
<dbReference type="EMBL" id="UYSL01019845">
    <property type="protein sequence ID" value="VDL70545.1"/>
    <property type="molecule type" value="Genomic_DNA"/>
</dbReference>
<dbReference type="InterPro" id="IPR001534">
    <property type="entry name" value="Transthyretin-like"/>
</dbReference>